<dbReference type="EMBL" id="JAUKUA010000004">
    <property type="protein sequence ID" value="KAK0714921.1"/>
    <property type="molecule type" value="Genomic_DNA"/>
</dbReference>
<comment type="caution">
    <text evidence="1">The sequence shown here is derived from an EMBL/GenBank/DDBJ whole genome shotgun (WGS) entry which is preliminary data.</text>
</comment>
<evidence type="ECO:0000313" key="2">
    <source>
        <dbReference type="Proteomes" id="UP001172102"/>
    </source>
</evidence>
<keyword evidence="2" id="KW-1185">Reference proteome</keyword>
<accession>A0AA40DVP3</accession>
<evidence type="ECO:0000313" key="1">
    <source>
        <dbReference type="EMBL" id="KAK0714921.1"/>
    </source>
</evidence>
<organism evidence="1 2">
    <name type="scientific">Lasiosphaeris hirsuta</name>
    <dbReference type="NCBI Taxonomy" id="260670"/>
    <lineage>
        <taxon>Eukaryota</taxon>
        <taxon>Fungi</taxon>
        <taxon>Dikarya</taxon>
        <taxon>Ascomycota</taxon>
        <taxon>Pezizomycotina</taxon>
        <taxon>Sordariomycetes</taxon>
        <taxon>Sordariomycetidae</taxon>
        <taxon>Sordariales</taxon>
        <taxon>Lasiosphaeriaceae</taxon>
        <taxon>Lasiosphaeris</taxon>
    </lineage>
</organism>
<name>A0AA40DVP3_9PEZI</name>
<proteinExistence type="predicted"/>
<reference evidence="1" key="1">
    <citation type="submission" date="2023-06" db="EMBL/GenBank/DDBJ databases">
        <title>Genome-scale phylogeny and comparative genomics of the fungal order Sordariales.</title>
        <authorList>
            <consortium name="Lawrence Berkeley National Laboratory"/>
            <person name="Hensen N."/>
            <person name="Bonometti L."/>
            <person name="Westerberg I."/>
            <person name="Brannstrom I.O."/>
            <person name="Guillou S."/>
            <person name="Cros-Aarteil S."/>
            <person name="Calhoun S."/>
            <person name="Haridas S."/>
            <person name="Kuo A."/>
            <person name="Mondo S."/>
            <person name="Pangilinan J."/>
            <person name="Riley R."/>
            <person name="Labutti K."/>
            <person name="Andreopoulos B."/>
            <person name="Lipzen A."/>
            <person name="Chen C."/>
            <person name="Yanf M."/>
            <person name="Daum C."/>
            <person name="Ng V."/>
            <person name="Clum A."/>
            <person name="Steindorff A."/>
            <person name="Ohm R."/>
            <person name="Martin F."/>
            <person name="Silar P."/>
            <person name="Natvig D."/>
            <person name="Lalanne C."/>
            <person name="Gautier V."/>
            <person name="Ament-Velasquez S.L."/>
            <person name="Kruys A."/>
            <person name="Hutchinson M.I."/>
            <person name="Powell A.J."/>
            <person name="Barry K."/>
            <person name="Miller A.N."/>
            <person name="Grigoriev I.V."/>
            <person name="Debuchy R."/>
            <person name="Gladieux P."/>
            <person name="Thoren M.H."/>
            <person name="Johannesson H."/>
        </authorList>
    </citation>
    <scope>NUCLEOTIDE SEQUENCE</scope>
    <source>
        <strain evidence="1">SMH4607-1</strain>
    </source>
</reference>
<gene>
    <name evidence="1" type="ORF">B0H67DRAFT_228643</name>
</gene>
<dbReference type="Proteomes" id="UP001172102">
    <property type="component" value="Unassembled WGS sequence"/>
</dbReference>
<dbReference type="AlphaFoldDB" id="A0AA40DVP3"/>
<sequence length="183" mass="20562">MAASQLKSHGLVLQRHSLSGADTSSRCTTTAAITKGSRVGTNVKMLGSLKARGYVTLPVRCQVISTTRPQANYEQGQDQSYFLHLSAEIRFKIYRLVYAVEERAPSPNDNSWDGYVAKHLAKLNFLREQLDQVSMLGAVCREMRVDVYGEFFHHTVFSLFTLKFSRRPHLDRPPLPTQTLCAG</sequence>
<protein>
    <submittedName>
        <fullName evidence="1">Uncharacterized protein</fullName>
    </submittedName>
</protein>